<dbReference type="GO" id="GO:0004372">
    <property type="term" value="F:glycine hydroxymethyltransferase activity"/>
    <property type="evidence" value="ECO:0007669"/>
    <property type="project" value="TreeGrafter"/>
</dbReference>
<sequence length="143" mass="16549">MLNRALEEEGFEVCGKENGYTKSHTLLVNISELQEKAGLGKDIEEDLERADIILNRNLLPWDMFEGRNYLNPGGIRMGISEVTRLGMKEGEMKAIAHLIRRVVIDREDPKKVAKDVNNFRKDFQKLHYCFSSNEDAYKYIEII</sequence>
<dbReference type="Gene3D" id="3.90.1150.10">
    <property type="entry name" value="Aspartate Aminotransferase, domain 1"/>
    <property type="match status" value="1"/>
</dbReference>
<organism evidence="4">
    <name type="scientific">marine sediment metagenome</name>
    <dbReference type="NCBI Taxonomy" id="412755"/>
    <lineage>
        <taxon>unclassified sequences</taxon>
        <taxon>metagenomes</taxon>
        <taxon>ecological metagenomes</taxon>
    </lineage>
</organism>
<evidence type="ECO:0000256" key="2">
    <source>
        <dbReference type="ARBA" id="ARBA00022898"/>
    </source>
</evidence>
<comment type="caution">
    <text evidence="4">The sequence shown here is derived from an EMBL/GenBank/DDBJ whole genome shotgun (WGS) entry which is preliminary data.</text>
</comment>
<dbReference type="GO" id="GO:0030170">
    <property type="term" value="F:pyridoxal phosphate binding"/>
    <property type="evidence" value="ECO:0007669"/>
    <property type="project" value="TreeGrafter"/>
</dbReference>
<name>X1PK27_9ZZZZ</name>
<feature type="domain" description="Serine hydroxymethyltransferase-like" evidence="3">
    <location>
        <begin position="2"/>
        <end position="99"/>
    </location>
</feature>
<dbReference type="Pfam" id="PF00464">
    <property type="entry name" value="SHMT"/>
    <property type="match status" value="1"/>
</dbReference>
<protein>
    <recommendedName>
        <fullName evidence="3">Serine hydroxymethyltransferase-like domain-containing protein</fullName>
    </recommendedName>
</protein>
<dbReference type="PANTHER" id="PTHR11680:SF35">
    <property type="entry name" value="SERINE HYDROXYMETHYLTRANSFERASE 1"/>
    <property type="match status" value="1"/>
</dbReference>
<dbReference type="EMBL" id="BARV01018165">
    <property type="protein sequence ID" value="GAI31234.1"/>
    <property type="molecule type" value="Genomic_DNA"/>
</dbReference>
<dbReference type="SUPFAM" id="SSF53383">
    <property type="entry name" value="PLP-dependent transferases"/>
    <property type="match status" value="1"/>
</dbReference>
<evidence type="ECO:0000259" key="3">
    <source>
        <dbReference type="Pfam" id="PF00464"/>
    </source>
</evidence>
<dbReference type="GO" id="GO:0005737">
    <property type="term" value="C:cytoplasm"/>
    <property type="evidence" value="ECO:0007669"/>
    <property type="project" value="TreeGrafter"/>
</dbReference>
<gene>
    <name evidence="4" type="ORF">S06H3_30791</name>
</gene>
<keyword evidence="2" id="KW-0663">Pyridoxal phosphate</keyword>
<dbReference type="AlphaFoldDB" id="X1PK27"/>
<dbReference type="GO" id="GO:0046653">
    <property type="term" value="P:tetrahydrofolate metabolic process"/>
    <property type="evidence" value="ECO:0007669"/>
    <property type="project" value="TreeGrafter"/>
</dbReference>
<proteinExistence type="predicted"/>
<comment type="cofactor">
    <cofactor evidence="1">
        <name>pyridoxal 5'-phosphate</name>
        <dbReference type="ChEBI" id="CHEBI:597326"/>
    </cofactor>
</comment>
<dbReference type="InterPro" id="IPR039429">
    <property type="entry name" value="SHMT-like_dom"/>
</dbReference>
<evidence type="ECO:0000313" key="4">
    <source>
        <dbReference type="EMBL" id="GAI31234.1"/>
    </source>
</evidence>
<evidence type="ECO:0000256" key="1">
    <source>
        <dbReference type="ARBA" id="ARBA00001933"/>
    </source>
</evidence>
<dbReference type="InterPro" id="IPR015422">
    <property type="entry name" value="PyrdxlP-dep_Trfase_small"/>
</dbReference>
<dbReference type="PANTHER" id="PTHR11680">
    <property type="entry name" value="SERINE HYDROXYMETHYLTRANSFERASE"/>
    <property type="match status" value="1"/>
</dbReference>
<dbReference type="GO" id="GO:0019264">
    <property type="term" value="P:glycine biosynthetic process from serine"/>
    <property type="evidence" value="ECO:0007669"/>
    <property type="project" value="TreeGrafter"/>
</dbReference>
<accession>X1PK27</accession>
<reference evidence="4" key="1">
    <citation type="journal article" date="2014" name="Front. Microbiol.">
        <title>High frequency of phylogenetically diverse reductive dehalogenase-homologous genes in deep subseafloor sedimentary metagenomes.</title>
        <authorList>
            <person name="Kawai M."/>
            <person name="Futagami T."/>
            <person name="Toyoda A."/>
            <person name="Takaki Y."/>
            <person name="Nishi S."/>
            <person name="Hori S."/>
            <person name="Arai W."/>
            <person name="Tsubouchi T."/>
            <person name="Morono Y."/>
            <person name="Uchiyama I."/>
            <person name="Ito T."/>
            <person name="Fujiyama A."/>
            <person name="Inagaki F."/>
            <person name="Takami H."/>
        </authorList>
    </citation>
    <scope>NUCLEOTIDE SEQUENCE</scope>
    <source>
        <strain evidence="4">Expedition CK06-06</strain>
    </source>
</reference>
<dbReference type="InterPro" id="IPR049943">
    <property type="entry name" value="Ser_HO-MeTrfase-like"/>
</dbReference>
<dbReference type="InterPro" id="IPR015424">
    <property type="entry name" value="PyrdxlP-dep_Trfase"/>
</dbReference>